<dbReference type="GO" id="GO:0070221">
    <property type="term" value="P:sulfide oxidation, using sulfide:quinone oxidoreductase"/>
    <property type="evidence" value="ECO:0007669"/>
    <property type="project" value="TreeGrafter"/>
</dbReference>
<evidence type="ECO:0000259" key="7">
    <source>
        <dbReference type="Pfam" id="PF04273"/>
    </source>
</evidence>
<dbReference type="InterPro" id="IPR015904">
    <property type="entry name" value="Sulphide_quinone_reductase"/>
</dbReference>
<dbReference type="OrthoDB" id="9802771at2"/>
<evidence type="ECO:0000313" key="10">
    <source>
        <dbReference type="Proteomes" id="UP000065641"/>
    </source>
</evidence>
<dbReference type="KEGG" id="pspi:PS2015_2935"/>
<keyword evidence="6" id="KW-0560">Oxidoreductase</keyword>
<dbReference type="InterPro" id="IPR029021">
    <property type="entry name" value="Prot-tyrosine_phosphatase-like"/>
</dbReference>
<dbReference type="EMBL" id="CP013189">
    <property type="protein sequence ID" value="ALO47562.1"/>
    <property type="molecule type" value="Genomic_DNA"/>
</dbReference>
<dbReference type="Proteomes" id="UP000065641">
    <property type="component" value="Chromosome"/>
</dbReference>
<sequence>MNIKKMTDEFSVTEQLSPEDLTNVADAGFRTIICNRPDAEEGQQYPLDMIENAANANGIDVLYVPVVHDTICSADVREFTKAWSGAAKPVLAYCRSGLRSCTLWSLMRISNGASSNAVIEEASKAGFDFSSFKEKFAHVIAEISGISDSTKKQKDPINEAQVMSYQETQYDVVIVGAGASGISVASSLLSRERRLRIALIDPAETHYYQPGFTMIGGGVFDAEEVKRPMASLIPKGVKWISLAVESFEPEDNAVVLNDGSRVAYKRLIVCPGIKLNWDAIEGLPETLGRNGVTSNYRADLAPYTWKLISGMTSGKAVFTQPPMPIKCAGAPQKALYLAGDHWFRHGLIDNVDISFYNAGAVLFGVKDYVPALQSYMDKYQAELHFSHKLVKVDGDKKLAWFETTDADGNVQTVETDFDMLHVCPPQTAPDFIRNSPLADEGGWIDVDPGTLQHKKFTNIWGLGDAANTSNAKTAAAVRKQVPVVAANIVADIKGQPQQYHYDGYGSCPLTVERGKIVLAEFAYGGKLMPTLPVWMLDGTKPTSMAWHMKKSMLPALYWHGMLKGHELLVKPVAG</sequence>
<dbReference type="PANTHER" id="PTHR10632">
    <property type="entry name" value="SULFIDE:QUINONE OXIDOREDUCTASE"/>
    <property type="match status" value="1"/>
</dbReference>
<feature type="domain" description="Beta-lactamase hydrolase-like protein phosphatase-like" evidence="7">
    <location>
        <begin position="3"/>
        <end position="107"/>
    </location>
</feature>
<accession>A0A0S2KH01</accession>
<gene>
    <name evidence="9" type="ORF">PS2015_2935</name>
</gene>
<keyword evidence="5" id="KW-0809">Transit peptide</keyword>
<keyword evidence="2" id="KW-0285">Flavoprotein</keyword>
<evidence type="ECO:0000256" key="1">
    <source>
        <dbReference type="ARBA" id="ARBA00001974"/>
    </source>
</evidence>
<dbReference type="Gene3D" id="3.90.190.10">
    <property type="entry name" value="Protein tyrosine phosphatase superfamily"/>
    <property type="match status" value="1"/>
</dbReference>
<dbReference type="InterPro" id="IPR036188">
    <property type="entry name" value="FAD/NAD-bd_sf"/>
</dbReference>
<dbReference type="PANTHER" id="PTHR10632:SF2">
    <property type="entry name" value="SULFIDE:QUINONE OXIDOREDUCTASE, MITOCHONDRIAL"/>
    <property type="match status" value="1"/>
</dbReference>
<evidence type="ECO:0000313" key="9">
    <source>
        <dbReference type="EMBL" id="ALO47562.1"/>
    </source>
</evidence>
<dbReference type="Pfam" id="PF07992">
    <property type="entry name" value="Pyr_redox_2"/>
    <property type="match status" value="1"/>
</dbReference>
<dbReference type="STRING" id="1249552.PS2015_2935"/>
<dbReference type="GO" id="GO:0016787">
    <property type="term" value="F:hydrolase activity"/>
    <property type="evidence" value="ECO:0007669"/>
    <property type="project" value="InterPro"/>
</dbReference>
<evidence type="ECO:0000259" key="8">
    <source>
        <dbReference type="Pfam" id="PF07992"/>
    </source>
</evidence>
<evidence type="ECO:0000256" key="4">
    <source>
        <dbReference type="ARBA" id="ARBA00022827"/>
    </source>
</evidence>
<dbReference type="Pfam" id="PF04273">
    <property type="entry name" value="BLH_phosphatase"/>
    <property type="match status" value="1"/>
</dbReference>
<keyword evidence="3" id="KW-0874">Quinone</keyword>
<dbReference type="FunFam" id="3.50.50.60:FF:000034">
    <property type="entry name" value="sulfide:quinone oxidoreductase, mitochondrial"/>
    <property type="match status" value="1"/>
</dbReference>
<dbReference type="PATRIC" id="fig|1249552.3.peg.2965"/>
<dbReference type="SUPFAM" id="SSF52799">
    <property type="entry name" value="(Phosphotyrosine protein) phosphatases II"/>
    <property type="match status" value="1"/>
</dbReference>
<dbReference type="GO" id="GO:0070224">
    <property type="term" value="F:sulfide:quinone oxidoreductase activity"/>
    <property type="evidence" value="ECO:0007669"/>
    <property type="project" value="TreeGrafter"/>
</dbReference>
<dbReference type="RefSeq" id="WP_058022942.1">
    <property type="nucleotide sequence ID" value="NZ_CP013189.1"/>
</dbReference>
<dbReference type="InterPro" id="IPR023753">
    <property type="entry name" value="FAD/NAD-binding_dom"/>
</dbReference>
<keyword evidence="4" id="KW-0274">FAD</keyword>
<dbReference type="Gene3D" id="3.50.50.60">
    <property type="entry name" value="FAD/NAD(P)-binding domain"/>
    <property type="match status" value="2"/>
</dbReference>
<protein>
    <submittedName>
        <fullName evidence="9">NAD(FAD)-dependent dehydrogenase</fullName>
    </submittedName>
</protein>
<evidence type="ECO:0000256" key="5">
    <source>
        <dbReference type="ARBA" id="ARBA00022946"/>
    </source>
</evidence>
<evidence type="ECO:0000256" key="6">
    <source>
        <dbReference type="ARBA" id="ARBA00023002"/>
    </source>
</evidence>
<keyword evidence="10" id="KW-1185">Reference proteome</keyword>
<evidence type="ECO:0000256" key="3">
    <source>
        <dbReference type="ARBA" id="ARBA00022719"/>
    </source>
</evidence>
<organism evidence="9 10">
    <name type="scientific">Pseudohongiella spirulinae</name>
    <dbReference type="NCBI Taxonomy" id="1249552"/>
    <lineage>
        <taxon>Bacteria</taxon>
        <taxon>Pseudomonadati</taxon>
        <taxon>Pseudomonadota</taxon>
        <taxon>Gammaproteobacteria</taxon>
        <taxon>Pseudomonadales</taxon>
        <taxon>Pseudohongiellaceae</taxon>
        <taxon>Pseudohongiella</taxon>
    </lineage>
</organism>
<dbReference type="SUPFAM" id="SSF51905">
    <property type="entry name" value="FAD/NAD(P)-binding domain"/>
    <property type="match status" value="2"/>
</dbReference>
<dbReference type="AlphaFoldDB" id="A0A0S2KH01"/>
<comment type="cofactor">
    <cofactor evidence="1">
        <name>FAD</name>
        <dbReference type="ChEBI" id="CHEBI:57692"/>
    </cofactor>
</comment>
<dbReference type="NCBIfam" id="TIGR01244">
    <property type="entry name" value="TIGR01244 family sulfur transferase"/>
    <property type="match status" value="1"/>
</dbReference>
<proteinExistence type="predicted"/>
<feature type="domain" description="FAD/NAD(P)-binding" evidence="8">
    <location>
        <begin position="170"/>
        <end position="283"/>
    </location>
</feature>
<name>A0A0S2KH01_9GAMM</name>
<evidence type="ECO:0000256" key="2">
    <source>
        <dbReference type="ARBA" id="ARBA00022630"/>
    </source>
</evidence>
<reference evidence="10" key="1">
    <citation type="submission" date="2015-11" db="EMBL/GenBank/DDBJ databases">
        <authorList>
            <person name="Kim K.M."/>
        </authorList>
    </citation>
    <scope>NUCLEOTIDE SEQUENCE [LARGE SCALE GENOMIC DNA]</scope>
    <source>
        <strain evidence="10">KCTC 32221</strain>
    </source>
</reference>
<dbReference type="GO" id="GO:0048038">
    <property type="term" value="F:quinone binding"/>
    <property type="evidence" value="ECO:0007669"/>
    <property type="project" value="UniProtKB-KW"/>
</dbReference>
<dbReference type="GO" id="GO:0071949">
    <property type="term" value="F:FAD binding"/>
    <property type="evidence" value="ECO:0007669"/>
    <property type="project" value="TreeGrafter"/>
</dbReference>
<dbReference type="InterPro" id="IPR005939">
    <property type="entry name" value="BLH_phosphatase-like"/>
</dbReference>